<feature type="compositionally biased region" description="Basic and acidic residues" evidence="1">
    <location>
        <begin position="133"/>
        <end position="144"/>
    </location>
</feature>
<feature type="transmembrane region" description="Helical" evidence="2">
    <location>
        <begin position="6"/>
        <end position="23"/>
    </location>
</feature>
<reference evidence="3" key="1">
    <citation type="submission" date="2016-10" db="EMBL/GenBank/DDBJ databases">
        <authorList>
            <person name="de Groot N.N."/>
        </authorList>
    </citation>
    <scope>NUCLEOTIDE SEQUENCE</scope>
</reference>
<evidence type="ECO:0000313" key="3">
    <source>
        <dbReference type="EMBL" id="SFV56061.1"/>
    </source>
</evidence>
<keyword evidence="2" id="KW-1133">Transmembrane helix</keyword>
<accession>A0A1W1BRI2</accession>
<feature type="region of interest" description="Disordered" evidence="1">
    <location>
        <begin position="133"/>
        <end position="152"/>
    </location>
</feature>
<dbReference type="EMBL" id="FPHN01000061">
    <property type="protein sequence ID" value="SFV56061.1"/>
    <property type="molecule type" value="Genomic_DNA"/>
</dbReference>
<gene>
    <name evidence="3" type="ORF">MNB_SV-14-450</name>
</gene>
<keyword evidence="2" id="KW-0472">Membrane</keyword>
<dbReference type="AlphaFoldDB" id="A0A1W1BRI2"/>
<sequence>MSFQKFFLFALFVAIGLYSFYFFQEKKIFSDFSLSEPIHIEPIVIPDSVKEDSNSEILEKLKLATKEVFKNAQPSEDEVAQEVLVTLKALLIKNREDKRKKQKELLIEKEHKKREELKKKALARKKRLKKDRMLVKKRAESKKKECARKKRLEDESKMENFQEYEISEEKDDNFDDLPFVETLGVISVSKPFTKN</sequence>
<keyword evidence="2" id="KW-0812">Transmembrane</keyword>
<protein>
    <submittedName>
        <fullName evidence="3">Uncharacterized protein</fullName>
    </submittedName>
</protein>
<evidence type="ECO:0000256" key="1">
    <source>
        <dbReference type="SAM" id="MobiDB-lite"/>
    </source>
</evidence>
<proteinExistence type="predicted"/>
<name>A0A1W1BRI2_9ZZZZ</name>
<organism evidence="3">
    <name type="scientific">hydrothermal vent metagenome</name>
    <dbReference type="NCBI Taxonomy" id="652676"/>
    <lineage>
        <taxon>unclassified sequences</taxon>
        <taxon>metagenomes</taxon>
        <taxon>ecological metagenomes</taxon>
    </lineage>
</organism>
<evidence type="ECO:0000256" key="2">
    <source>
        <dbReference type="SAM" id="Phobius"/>
    </source>
</evidence>